<protein>
    <submittedName>
        <fullName evidence="1">DNA-binding protein</fullName>
    </submittedName>
</protein>
<dbReference type="Proteomes" id="UP001171508">
    <property type="component" value="Unassembled WGS sequence"/>
</dbReference>
<gene>
    <name evidence="1" type="ORF">PJV92_02210</name>
</gene>
<evidence type="ECO:0000313" key="1">
    <source>
        <dbReference type="EMBL" id="MDN5131531.1"/>
    </source>
</evidence>
<dbReference type="AlphaFoldDB" id="A0AAP4PX94"/>
<sequence>MENNIKPKFLRAKGIARYFDIGESTVWYYLNKGMFTSKKISPRVTLFDVNEVEQALSLIKQ</sequence>
<organism evidence="1 2">
    <name type="scientific">Aliarcobacter butzleri</name>
    <dbReference type="NCBI Taxonomy" id="28197"/>
    <lineage>
        <taxon>Bacteria</taxon>
        <taxon>Pseudomonadati</taxon>
        <taxon>Campylobacterota</taxon>
        <taxon>Epsilonproteobacteria</taxon>
        <taxon>Campylobacterales</taxon>
        <taxon>Arcobacteraceae</taxon>
        <taxon>Aliarcobacter</taxon>
    </lineage>
</organism>
<comment type="caution">
    <text evidence="1">The sequence shown here is derived from an EMBL/GenBank/DDBJ whole genome shotgun (WGS) entry which is preliminary data.</text>
</comment>
<dbReference type="InterPro" id="IPR009061">
    <property type="entry name" value="DNA-bd_dom_put_sf"/>
</dbReference>
<dbReference type="RefSeq" id="WP_152058439.1">
    <property type="nucleotide sequence ID" value="NZ_CABVSS010000003.1"/>
</dbReference>
<accession>A0AAP4PX94</accession>
<keyword evidence="1" id="KW-0238">DNA-binding</keyword>
<name>A0AAP4PX94_9BACT</name>
<dbReference type="GO" id="GO:0003677">
    <property type="term" value="F:DNA binding"/>
    <property type="evidence" value="ECO:0007669"/>
    <property type="project" value="UniProtKB-KW"/>
</dbReference>
<evidence type="ECO:0000313" key="2">
    <source>
        <dbReference type="Proteomes" id="UP001171508"/>
    </source>
</evidence>
<dbReference type="SUPFAM" id="SSF46955">
    <property type="entry name" value="Putative DNA-binding domain"/>
    <property type="match status" value="1"/>
</dbReference>
<dbReference type="EMBL" id="JAQJJM010000004">
    <property type="protein sequence ID" value="MDN5131531.1"/>
    <property type="molecule type" value="Genomic_DNA"/>
</dbReference>
<reference evidence="1" key="2">
    <citation type="submission" date="2023-01" db="EMBL/GenBank/DDBJ databases">
        <authorList>
            <person name="Uljanovas D."/>
        </authorList>
    </citation>
    <scope>NUCLEOTIDE SEQUENCE</scope>
    <source>
        <strain evidence="1">H19</strain>
    </source>
</reference>
<proteinExistence type="predicted"/>
<reference evidence="1" key="1">
    <citation type="journal article" date="2023" name="Microorganisms">
        <title>Genomic Characterization of Arcobacter butzleri Strains Isolated from Various Sources in Lithuania.</title>
        <authorList>
            <person name="Uljanovas D."/>
            <person name="Golz G."/>
            <person name="Fleischmann S."/>
            <person name="Kudirkiene E."/>
            <person name="Kasetiene N."/>
            <person name="Grineviciene A."/>
            <person name="Tamuleviciene E."/>
            <person name="Aksomaitiene J."/>
            <person name="Alter T."/>
            <person name="Malakauskas M."/>
        </authorList>
    </citation>
    <scope>NUCLEOTIDE SEQUENCE</scope>
    <source>
        <strain evidence="1">H19</strain>
    </source>
</reference>